<keyword evidence="2" id="KW-0132">Cell division</keyword>
<evidence type="ECO:0000256" key="1">
    <source>
        <dbReference type="SAM" id="MobiDB-lite"/>
    </source>
</evidence>
<gene>
    <name evidence="2" type="ORF">GGQ64_003922</name>
</gene>
<keyword evidence="3" id="KW-1185">Reference proteome</keyword>
<name>A0A7W6DDJ2_9HYPH</name>
<keyword evidence="2" id="KW-0131">Cell cycle</keyword>
<dbReference type="InterPro" id="IPR021327">
    <property type="entry name" value="DUF2934"/>
</dbReference>
<evidence type="ECO:0000313" key="2">
    <source>
        <dbReference type="EMBL" id="MBB3978687.1"/>
    </source>
</evidence>
<proteinExistence type="predicted"/>
<dbReference type="EMBL" id="JACIEE010000008">
    <property type="protein sequence ID" value="MBB3978687.1"/>
    <property type="molecule type" value="Genomic_DNA"/>
</dbReference>
<feature type="compositionally biased region" description="Low complexity" evidence="1">
    <location>
        <begin position="48"/>
        <end position="73"/>
    </location>
</feature>
<protein>
    <submittedName>
        <fullName evidence="2">Cell division septation protein DedD</fullName>
    </submittedName>
</protein>
<organism evidence="2 3">
    <name type="scientific">Mycoplana azooxidifex</name>
    <dbReference type="NCBI Taxonomy" id="1636188"/>
    <lineage>
        <taxon>Bacteria</taxon>
        <taxon>Pseudomonadati</taxon>
        <taxon>Pseudomonadota</taxon>
        <taxon>Alphaproteobacteria</taxon>
        <taxon>Hyphomicrobiales</taxon>
        <taxon>Rhizobiaceae</taxon>
        <taxon>Mycoplana</taxon>
    </lineage>
</organism>
<dbReference type="Pfam" id="PF11154">
    <property type="entry name" value="DUF2934"/>
    <property type="match status" value="1"/>
</dbReference>
<dbReference type="RefSeq" id="WP_183806945.1">
    <property type="nucleotide sequence ID" value="NZ_JACIEE010000008.1"/>
</dbReference>
<feature type="region of interest" description="Disordered" evidence="1">
    <location>
        <begin position="18"/>
        <end position="86"/>
    </location>
</feature>
<sequence>MTNGSEKQELIRKKAYAIWETEGRPQGQDERHWRQAEEEVETPASTGKPAARKVAAAKPATQKPATKQPAGKQPAKRRAKPAADPA</sequence>
<dbReference type="Proteomes" id="UP000574761">
    <property type="component" value="Unassembled WGS sequence"/>
</dbReference>
<dbReference type="GO" id="GO:0051301">
    <property type="term" value="P:cell division"/>
    <property type="evidence" value="ECO:0007669"/>
    <property type="project" value="UniProtKB-KW"/>
</dbReference>
<comment type="caution">
    <text evidence="2">The sequence shown here is derived from an EMBL/GenBank/DDBJ whole genome shotgun (WGS) entry which is preliminary data.</text>
</comment>
<evidence type="ECO:0000313" key="3">
    <source>
        <dbReference type="Proteomes" id="UP000574761"/>
    </source>
</evidence>
<reference evidence="2 3" key="1">
    <citation type="submission" date="2020-08" db="EMBL/GenBank/DDBJ databases">
        <title>Genomic Encyclopedia of Type Strains, Phase IV (KMG-IV): sequencing the most valuable type-strain genomes for metagenomic binning, comparative biology and taxonomic classification.</title>
        <authorList>
            <person name="Goeker M."/>
        </authorList>
    </citation>
    <scope>NUCLEOTIDE SEQUENCE [LARGE SCALE GENOMIC DNA]</scope>
    <source>
        <strain evidence="2 3">DSM 100211</strain>
    </source>
</reference>
<feature type="compositionally biased region" description="Basic and acidic residues" evidence="1">
    <location>
        <begin position="21"/>
        <end position="37"/>
    </location>
</feature>
<dbReference type="AlphaFoldDB" id="A0A7W6DDJ2"/>
<accession>A0A7W6DDJ2</accession>